<dbReference type="GO" id="GO:0071555">
    <property type="term" value="P:cell wall organization"/>
    <property type="evidence" value="ECO:0007669"/>
    <property type="project" value="UniProtKB-KW"/>
</dbReference>
<sequence>MDTKILQNVPLAQYTTLKIGGPADYFIKANSTTDLIKILSSADIKPITILGNGSNVLISDTGIRGLVIKNTSSEIKIVNCKLKIENFSPTYTQRQENEPDKYLDFPKIDYDESTLPISEIEISSGCLLSYIINWTLDHGLTGLQWFAYIPGTIGGAIVHNIHGGSYHIADYLKSITCFDQNSQKTVTYQKSDLNWQYEQSFFLQNPNLVILSVVLNLFHGDTIKAKSVRDAWIAQKIKVQPMNSPGSAFQNPSLEICQKNWGEQKSAGWIIDHELNLKGYSIGDAQISNQHSNFFVNNGHATASDYYKLIKHVQNLVKTKFGFDLLPEIKFLGDFSTPSK</sequence>
<dbReference type="Gene3D" id="3.30.43.10">
    <property type="entry name" value="Uridine Diphospho-n-acetylenolpyruvylglucosamine Reductase, domain 2"/>
    <property type="match status" value="1"/>
</dbReference>
<comment type="pathway">
    <text evidence="4 16">Cell wall biogenesis; peptidoglycan biosynthesis.</text>
</comment>
<dbReference type="InterPro" id="IPR016166">
    <property type="entry name" value="FAD-bd_PCMH"/>
</dbReference>
<dbReference type="Gene3D" id="3.90.78.10">
    <property type="entry name" value="UDP-N-acetylenolpyruvoylglucosamine reductase, C-terminal domain"/>
    <property type="match status" value="1"/>
</dbReference>
<evidence type="ECO:0000313" key="19">
    <source>
        <dbReference type="Proteomes" id="UP000182344"/>
    </source>
</evidence>
<evidence type="ECO:0000256" key="9">
    <source>
        <dbReference type="ARBA" id="ARBA00022857"/>
    </source>
</evidence>
<keyword evidence="6 16" id="KW-0132">Cell division</keyword>
<dbReference type="InterPro" id="IPR036318">
    <property type="entry name" value="FAD-bd_PCMH-like_sf"/>
</dbReference>
<dbReference type="HAMAP" id="MF_00037">
    <property type="entry name" value="MurB"/>
    <property type="match status" value="1"/>
</dbReference>
<dbReference type="Pfam" id="PF02873">
    <property type="entry name" value="MurB_C"/>
    <property type="match status" value="1"/>
</dbReference>
<feature type="domain" description="FAD-binding PCMH-type" evidence="17">
    <location>
        <begin position="18"/>
        <end position="220"/>
    </location>
</feature>
<evidence type="ECO:0000256" key="11">
    <source>
        <dbReference type="ARBA" id="ARBA00022984"/>
    </source>
</evidence>
<keyword evidence="14 16" id="KW-0961">Cell wall biogenesis/degradation</keyword>
<dbReference type="InterPro" id="IPR036635">
    <property type="entry name" value="MurB_C_sf"/>
</dbReference>
<dbReference type="InterPro" id="IPR016169">
    <property type="entry name" value="FAD-bd_PCMH_sub2"/>
</dbReference>
<name>A0A1J5I1U5_9BACT</name>
<dbReference type="EMBL" id="MNZO01000030">
    <property type="protein sequence ID" value="OIP87087.1"/>
    <property type="molecule type" value="Genomic_DNA"/>
</dbReference>
<comment type="cofactor">
    <cofactor evidence="1 16">
        <name>FAD</name>
        <dbReference type="ChEBI" id="CHEBI:57692"/>
    </cofactor>
</comment>
<evidence type="ECO:0000256" key="15">
    <source>
        <dbReference type="ARBA" id="ARBA00048914"/>
    </source>
</evidence>
<dbReference type="GO" id="GO:0051301">
    <property type="term" value="P:cell division"/>
    <property type="evidence" value="ECO:0007669"/>
    <property type="project" value="UniProtKB-KW"/>
</dbReference>
<evidence type="ECO:0000256" key="14">
    <source>
        <dbReference type="ARBA" id="ARBA00023316"/>
    </source>
</evidence>
<evidence type="ECO:0000256" key="10">
    <source>
        <dbReference type="ARBA" id="ARBA00022960"/>
    </source>
</evidence>
<comment type="subcellular location">
    <subcellularLocation>
        <location evidence="3 16">Cytoplasm</location>
    </subcellularLocation>
</comment>
<dbReference type="UniPathway" id="UPA00219"/>
<evidence type="ECO:0000256" key="16">
    <source>
        <dbReference type="HAMAP-Rule" id="MF_00037"/>
    </source>
</evidence>
<comment type="catalytic activity">
    <reaction evidence="15 16">
        <text>UDP-N-acetyl-alpha-D-muramate + NADP(+) = UDP-N-acetyl-3-O-(1-carboxyvinyl)-alpha-D-glucosamine + NADPH + H(+)</text>
        <dbReference type="Rhea" id="RHEA:12248"/>
        <dbReference type="ChEBI" id="CHEBI:15378"/>
        <dbReference type="ChEBI" id="CHEBI:57783"/>
        <dbReference type="ChEBI" id="CHEBI:58349"/>
        <dbReference type="ChEBI" id="CHEBI:68483"/>
        <dbReference type="ChEBI" id="CHEBI:70757"/>
        <dbReference type="EC" id="1.3.1.98"/>
    </reaction>
</comment>
<comment type="caution">
    <text evidence="16">Lacks conserved residue(s) required for the propagation of feature annotation.</text>
</comment>
<feature type="active site" evidence="16">
    <location>
        <position position="328"/>
    </location>
</feature>
<comment type="function">
    <text evidence="2 16">Cell wall formation.</text>
</comment>
<evidence type="ECO:0000313" key="18">
    <source>
        <dbReference type="EMBL" id="OIP87087.1"/>
    </source>
</evidence>
<dbReference type="EC" id="1.3.1.98" evidence="16"/>
<protein>
    <recommendedName>
        <fullName evidence="16">UDP-N-acetylenolpyruvoylglucosamine reductase</fullName>
        <ecNumber evidence="16">1.3.1.98</ecNumber>
    </recommendedName>
    <alternativeName>
        <fullName evidence="16">UDP-N-acetylmuramate dehydrogenase</fullName>
    </alternativeName>
</protein>
<reference evidence="18 19" key="1">
    <citation type="journal article" date="2016" name="Environ. Microbiol.">
        <title>Genomic resolution of a cold subsurface aquifer community provides metabolic insights for novel microbes adapted to high CO concentrations.</title>
        <authorList>
            <person name="Probst A.J."/>
            <person name="Castelle C.J."/>
            <person name="Singh A."/>
            <person name="Brown C.T."/>
            <person name="Anantharaman K."/>
            <person name="Sharon I."/>
            <person name="Hug L.A."/>
            <person name="Burstein D."/>
            <person name="Emerson J.B."/>
            <person name="Thomas B.C."/>
            <person name="Banfield J.F."/>
        </authorList>
    </citation>
    <scope>NUCLEOTIDE SEQUENCE [LARGE SCALE GENOMIC DNA]</scope>
    <source>
        <strain evidence="18">CG2_30_35_20</strain>
    </source>
</reference>
<dbReference type="PANTHER" id="PTHR21071">
    <property type="entry name" value="UDP-N-ACETYLENOLPYRUVOYLGLUCOSAMINE REDUCTASE"/>
    <property type="match status" value="1"/>
</dbReference>
<dbReference type="GO" id="GO:0071949">
    <property type="term" value="F:FAD binding"/>
    <property type="evidence" value="ECO:0007669"/>
    <property type="project" value="InterPro"/>
</dbReference>
<keyword evidence="5 16" id="KW-0963">Cytoplasm</keyword>
<evidence type="ECO:0000256" key="2">
    <source>
        <dbReference type="ARBA" id="ARBA00003921"/>
    </source>
</evidence>
<dbReference type="AlphaFoldDB" id="A0A1J5I1U5"/>
<evidence type="ECO:0000256" key="12">
    <source>
        <dbReference type="ARBA" id="ARBA00023002"/>
    </source>
</evidence>
<dbReference type="SUPFAM" id="SSF56176">
    <property type="entry name" value="FAD-binding/transporter-associated domain-like"/>
    <property type="match status" value="2"/>
</dbReference>
<dbReference type="InterPro" id="IPR011601">
    <property type="entry name" value="MurB_C"/>
</dbReference>
<dbReference type="GO" id="GO:0009252">
    <property type="term" value="P:peptidoglycan biosynthetic process"/>
    <property type="evidence" value="ECO:0007669"/>
    <property type="project" value="UniProtKB-UniRule"/>
</dbReference>
<evidence type="ECO:0000256" key="3">
    <source>
        <dbReference type="ARBA" id="ARBA00004496"/>
    </source>
</evidence>
<evidence type="ECO:0000256" key="4">
    <source>
        <dbReference type="ARBA" id="ARBA00004752"/>
    </source>
</evidence>
<dbReference type="STRING" id="1805376.AUK05_02115"/>
<dbReference type="InterPro" id="IPR016167">
    <property type="entry name" value="FAD-bd_PCMH_sub1"/>
</dbReference>
<evidence type="ECO:0000256" key="1">
    <source>
        <dbReference type="ARBA" id="ARBA00001974"/>
    </source>
</evidence>
<dbReference type="GO" id="GO:0008762">
    <property type="term" value="F:UDP-N-acetylmuramate dehydrogenase activity"/>
    <property type="evidence" value="ECO:0007669"/>
    <property type="project" value="UniProtKB-UniRule"/>
</dbReference>
<keyword evidence="9 16" id="KW-0521">NADP</keyword>
<keyword evidence="13 16" id="KW-0131">Cell cycle</keyword>
<keyword evidence="11 16" id="KW-0573">Peptidoglycan synthesis</keyword>
<feature type="active site" description="Proton donor" evidence="16">
    <location>
        <position position="247"/>
    </location>
</feature>
<evidence type="ECO:0000259" key="17">
    <source>
        <dbReference type="PROSITE" id="PS51387"/>
    </source>
</evidence>
<dbReference type="GO" id="GO:0008360">
    <property type="term" value="P:regulation of cell shape"/>
    <property type="evidence" value="ECO:0007669"/>
    <property type="project" value="UniProtKB-KW"/>
</dbReference>
<dbReference type="GO" id="GO:0005829">
    <property type="term" value="C:cytosol"/>
    <property type="evidence" value="ECO:0007669"/>
    <property type="project" value="TreeGrafter"/>
</dbReference>
<keyword evidence="7 16" id="KW-0285">Flavoprotein</keyword>
<evidence type="ECO:0000256" key="8">
    <source>
        <dbReference type="ARBA" id="ARBA00022827"/>
    </source>
</evidence>
<dbReference type="SUPFAM" id="SSF56194">
    <property type="entry name" value="Uridine diphospho-N-Acetylenolpyruvylglucosamine reductase, MurB, C-terminal domain"/>
    <property type="match status" value="1"/>
</dbReference>
<keyword evidence="12 16" id="KW-0560">Oxidoreductase</keyword>
<dbReference type="PANTHER" id="PTHR21071:SF4">
    <property type="entry name" value="UDP-N-ACETYLENOLPYRUVOYLGLUCOSAMINE REDUCTASE"/>
    <property type="match status" value="1"/>
</dbReference>
<comment type="caution">
    <text evidence="18">The sequence shown here is derived from an EMBL/GenBank/DDBJ whole genome shotgun (WGS) entry which is preliminary data.</text>
</comment>
<accession>A0A1J5I1U5</accession>
<dbReference type="InterPro" id="IPR003170">
    <property type="entry name" value="MurB"/>
</dbReference>
<dbReference type="Gene3D" id="3.30.465.10">
    <property type="match status" value="1"/>
</dbReference>
<dbReference type="PROSITE" id="PS51387">
    <property type="entry name" value="FAD_PCMH"/>
    <property type="match status" value="1"/>
</dbReference>
<comment type="similarity">
    <text evidence="16">Belongs to the MurB family.</text>
</comment>
<gene>
    <name evidence="16" type="primary">murB</name>
    <name evidence="18" type="ORF">AUK05_02115</name>
</gene>
<proteinExistence type="inferred from homology"/>
<keyword evidence="10 16" id="KW-0133">Cell shape</keyword>
<evidence type="ECO:0000256" key="6">
    <source>
        <dbReference type="ARBA" id="ARBA00022618"/>
    </source>
</evidence>
<keyword evidence="8 16" id="KW-0274">FAD</keyword>
<evidence type="ECO:0000256" key="5">
    <source>
        <dbReference type="ARBA" id="ARBA00022490"/>
    </source>
</evidence>
<organism evidence="18 19">
    <name type="scientific">Candidatus Shapirobacteria bacterium CG2_30_35_20</name>
    <dbReference type="NCBI Taxonomy" id="1805376"/>
    <lineage>
        <taxon>Bacteria</taxon>
        <taxon>Candidatus Shapironibacteriota</taxon>
    </lineage>
</organism>
<evidence type="ECO:0000256" key="13">
    <source>
        <dbReference type="ARBA" id="ARBA00023306"/>
    </source>
</evidence>
<evidence type="ECO:0000256" key="7">
    <source>
        <dbReference type="ARBA" id="ARBA00022630"/>
    </source>
</evidence>
<dbReference type="Proteomes" id="UP000182344">
    <property type="component" value="Unassembled WGS sequence"/>
</dbReference>